<protein>
    <recommendedName>
        <fullName evidence="7">Kinase domain protein</fullName>
    </recommendedName>
</protein>
<dbReference type="GeneID" id="7824454"/>
<dbReference type="AlphaFoldDB" id="Q24E34"/>
<dbReference type="PANTHER" id="PTHR24113">
    <property type="entry name" value="RAN GTPASE-ACTIVATING PROTEIN 1"/>
    <property type="match status" value="1"/>
</dbReference>
<organism evidence="5 6">
    <name type="scientific">Tetrahymena thermophila (strain SB210)</name>
    <dbReference type="NCBI Taxonomy" id="312017"/>
    <lineage>
        <taxon>Eukaryota</taxon>
        <taxon>Sar</taxon>
        <taxon>Alveolata</taxon>
        <taxon>Ciliophora</taxon>
        <taxon>Intramacronucleata</taxon>
        <taxon>Oligohymenophorea</taxon>
        <taxon>Hymenostomatida</taxon>
        <taxon>Tetrahymenina</taxon>
        <taxon>Tetrahymenidae</taxon>
        <taxon>Tetrahymena</taxon>
    </lineage>
</organism>
<feature type="region of interest" description="Disordered" evidence="4">
    <location>
        <begin position="1"/>
        <end position="30"/>
    </location>
</feature>
<dbReference type="GO" id="GO:0005634">
    <property type="term" value="C:nucleus"/>
    <property type="evidence" value="ECO:0007669"/>
    <property type="project" value="TreeGrafter"/>
</dbReference>
<dbReference type="GO" id="GO:0005829">
    <property type="term" value="C:cytosol"/>
    <property type="evidence" value="ECO:0007669"/>
    <property type="project" value="TreeGrafter"/>
</dbReference>
<keyword evidence="2" id="KW-0433">Leucine-rich repeat</keyword>
<keyword evidence="6" id="KW-1185">Reference proteome</keyword>
<evidence type="ECO:0000256" key="4">
    <source>
        <dbReference type="SAM" id="MobiDB-lite"/>
    </source>
</evidence>
<dbReference type="GO" id="GO:0048471">
    <property type="term" value="C:perinuclear region of cytoplasm"/>
    <property type="evidence" value="ECO:0007669"/>
    <property type="project" value="TreeGrafter"/>
</dbReference>
<gene>
    <name evidence="5" type="ORF">TTHERM_00853060</name>
</gene>
<name>Q24E34_TETTS</name>
<proteinExistence type="predicted"/>
<dbReference type="GO" id="GO:0031267">
    <property type="term" value="F:small GTPase binding"/>
    <property type="evidence" value="ECO:0007669"/>
    <property type="project" value="TreeGrafter"/>
</dbReference>
<dbReference type="GO" id="GO:0005096">
    <property type="term" value="F:GTPase activator activity"/>
    <property type="evidence" value="ECO:0007669"/>
    <property type="project" value="UniProtKB-KW"/>
</dbReference>
<dbReference type="InParanoid" id="Q24E34"/>
<dbReference type="SUPFAM" id="SSF52047">
    <property type="entry name" value="RNI-like"/>
    <property type="match status" value="1"/>
</dbReference>
<sequence>MENENRKQKGKKKSDKQNQEPKESINDEQKNEDKSIILCVDCDFREVNKNTHKKNHWMISLQDLFKEINPLLQQNNYLYVNKPYRSKMEELYKIIDNSISSLTLLKQKLNLGSTPQQKLMEAIDEYNQRSNQDNLGNLIVAIQKSLKVTDSSDSKSFFEILDGNEDSVCSLQQAEQILKDLDKLLLDTHGVVKQFTLQVEVKDKPLEFVISEQNINSLYKEVEGATSIKLKEQWCSDDLEPLYSQISKSLQNNQTAQSLEINLSKLAIQDKGGEMITKSIRYIKPITLLSLNFNDCELGNTTIKSIAKLIESSKSIKNIKLNMANNSIKHEGIKALSKSIATNKYIDTFSINLKNNHLGADGVKQLTIGIGTNVSIKVLKLHIENNQIGNKGIECIVDNLSKNKVIKNLELSLQYNNISYEGVVFLHQGLIQISQAQEMRINLSKNQIDDNGAIQLFQAIKDNEYTKQFSLYLNDNKIKDETSKDILTQIDQYLEAKKAKNPLRFNEAIIFSF</sequence>
<reference evidence="6" key="1">
    <citation type="journal article" date="2006" name="PLoS Biol.">
        <title>Macronuclear genome sequence of the ciliate Tetrahymena thermophila, a model eukaryote.</title>
        <authorList>
            <person name="Eisen J.A."/>
            <person name="Coyne R.S."/>
            <person name="Wu M."/>
            <person name="Wu D."/>
            <person name="Thiagarajan M."/>
            <person name="Wortman J.R."/>
            <person name="Badger J.H."/>
            <person name="Ren Q."/>
            <person name="Amedeo P."/>
            <person name="Jones K.M."/>
            <person name="Tallon L.J."/>
            <person name="Delcher A.L."/>
            <person name="Salzberg S.L."/>
            <person name="Silva J.C."/>
            <person name="Haas B.J."/>
            <person name="Majoros W.H."/>
            <person name="Farzad M."/>
            <person name="Carlton J.M."/>
            <person name="Smith R.K. Jr."/>
            <person name="Garg J."/>
            <person name="Pearlman R.E."/>
            <person name="Karrer K.M."/>
            <person name="Sun L."/>
            <person name="Manning G."/>
            <person name="Elde N.C."/>
            <person name="Turkewitz A.P."/>
            <person name="Asai D.J."/>
            <person name="Wilkes D.E."/>
            <person name="Wang Y."/>
            <person name="Cai H."/>
            <person name="Collins K."/>
            <person name="Stewart B.A."/>
            <person name="Lee S.R."/>
            <person name="Wilamowska K."/>
            <person name="Weinberg Z."/>
            <person name="Ruzzo W.L."/>
            <person name="Wloga D."/>
            <person name="Gaertig J."/>
            <person name="Frankel J."/>
            <person name="Tsao C.-C."/>
            <person name="Gorovsky M.A."/>
            <person name="Keeling P.J."/>
            <person name="Waller R.F."/>
            <person name="Patron N.J."/>
            <person name="Cherry J.M."/>
            <person name="Stover N.A."/>
            <person name="Krieger C.J."/>
            <person name="del Toro C."/>
            <person name="Ryder H.F."/>
            <person name="Williamson S.C."/>
            <person name="Barbeau R.A."/>
            <person name="Hamilton E.P."/>
            <person name="Orias E."/>
        </authorList>
    </citation>
    <scope>NUCLEOTIDE SEQUENCE [LARGE SCALE GENOMIC DNA]</scope>
    <source>
        <strain evidence="6">SB210</strain>
    </source>
</reference>
<dbReference type="InterPro" id="IPR001611">
    <property type="entry name" value="Leu-rich_rpt"/>
</dbReference>
<dbReference type="InterPro" id="IPR027038">
    <property type="entry name" value="RanGap"/>
</dbReference>
<dbReference type="Gene3D" id="3.80.10.10">
    <property type="entry name" value="Ribonuclease Inhibitor"/>
    <property type="match status" value="3"/>
</dbReference>
<dbReference type="OrthoDB" id="429162at2759"/>
<dbReference type="EMBL" id="GG662311">
    <property type="protein sequence ID" value="EAS06067.2"/>
    <property type="molecule type" value="Genomic_DNA"/>
</dbReference>
<dbReference type="Pfam" id="PF13516">
    <property type="entry name" value="LRR_6"/>
    <property type="match status" value="3"/>
</dbReference>
<dbReference type="RefSeq" id="XP_001026312.2">
    <property type="nucleotide sequence ID" value="XM_001026312.2"/>
</dbReference>
<dbReference type="HOGENOM" id="CLU_523292_0_0_1"/>
<dbReference type="PANTHER" id="PTHR24113:SF12">
    <property type="entry name" value="RAN GTPASE-ACTIVATING PROTEIN 1"/>
    <property type="match status" value="1"/>
</dbReference>
<evidence type="ECO:0000256" key="2">
    <source>
        <dbReference type="ARBA" id="ARBA00022614"/>
    </source>
</evidence>
<evidence type="ECO:0000256" key="1">
    <source>
        <dbReference type="ARBA" id="ARBA00022468"/>
    </source>
</evidence>
<evidence type="ECO:0008006" key="7">
    <source>
        <dbReference type="Google" id="ProtNLM"/>
    </source>
</evidence>
<dbReference type="Proteomes" id="UP000009168">
    <property type="component" value="Unassembled WGS sequence"/>
</dbReference>
<dbReference type="KEGG" id="tet:TTHERM_00853060"/>
<evidence type="ECO:0000256" key="3">
    <source>
        <dbReference type="ARBA" id="ARBA00022737"/>
    </source>
</evidence>
<dbReference type="GO" id="GO:0006913">
    <property type="term" value="P:nucleocytoplasmic transport"/>
    <property type="evidence" value="ECO:0007669"/>
    <property type="project" value="TreeGrafter"/>
</dbReference>
<evidence type="ECO:0000313" key="5">
    <source>
        <dbReference type="EMBL" id="EAS06067.2"/>
    </source>
</evidence>
<feature type="compositionally biased region" description="Basic and acidic residues" evidence="4">
    <location>
        <begin position="15"/>
        <end position="30"/>
    </location>
</feature>
<accession>Q24E34</accession>
<dbReference type="InterPro" id="IPR032675">
    <property type="entry name" value="LRR_dom_sf"/>
</dbReference>
<evidence type="ECO:0000313" key="6">
    <source>
        <dbReference type="Proteomes" id="UP000009168"/>
    </source>
</evidence>
<keyword evidence="3" id="KW-0677">Repeat</keyword>
<keyword evidence="1" id="KW-0343">GTPase activation</keyword>